<accession>A0A9P4IET0</accession>
<proteinExistence type="predicted"/>
<comment type="caution">
    <text evidence="2">The sequence shown here is derived from an EMBL/GenBank/DDBJ whole genome shotgun (WGS) entry which is preliminary data.</text>
</comment>
<reference evidence="2" key="1">
    <citation type="journal article" date="2020" name="Stud. Mycol.">
        <title>101 Dothideomycetes genomes: a test case for predicting lifestyles and emergence of pathogens.</title>
        <authorList>
            <person name="Haridas S."/>
            <person name="Albert R."/>
            <person name="Binder M."/>
            <person name="Bloem J."/>
            <person name="Labutti K."/>
            <person name="Salamov A."/>
            <person name="Andreopoulos B."/>
            <person name="Baker S."/>
            <person name="Barry K."/>
            <person name="Bills G."/>
            <person name="Bluhm B."/>
            <person name="Cannon C."/>
            <person name="Castanera R."/>
            <person name="Culley D."/>
            <person name="Daum C."/>
            <person name="Ezra D."/>
            <person name="Gonzalez J."/>
            <person name="Henrissat B."/>
            <person name="Kuo A."/>
            <person name="Liang C."/>
            <person name="Lipzen A."/>
            <person name="Lutzoni F."/>
            <person name="Magnuson J."/>
            <person name="Mondo S."/>
            <person name="Nolan M."/>
            <person name="Ohm R."/>
            <person name="Pangilinan J."/>
            <person name="Park H.-J."/>
            <person name="Ramirez L."/>
            <person name="Alfaro M."/>
            <person name="Sun H."/>
            <person name="Tritt A."/>
            <person name="Yoshinaga Y."/>
            <person name="Zwiers L.-H."/>
            <person name="Turgeon B."/>
            <person name="Goodwin S."/>
            <person name="Spatafora J."/>
            <person name="Crous P."/>
            <person name="Grigoriev I."/>
        </authorList>
    </citation>
    <scope>NUCLEOTIDE SEQUENCE</scope>
    <source>
        <strain evidence="2">CBS 133067</strain>
    </source>
</reference>
<dbReference type="Proteomes" id="UP000799772">
    <property type="component" value="Unassembled WGS sequence"/>
</dbReference>
<name>A0A9P4IET0_9PEZI</name>
<dbReference type="AlphaFoldDB" id="A0A9P4IET0"/>
<protein>
    <recommendedName>
        <fullName evidence="4">Tachykinin family protein</fullName>
    </recommendedName>
</protein>
<evidence type="ECO:0008006" key="4">
    <source>
        <dbReference type="Google" id="ProtNLM"/>
    </source>
</evidence>
<dbReference type="PANTHER" id="PTHR37540:SF5">
    <property type="entry name" value="TRANSCRIPTION FACTOR DOMAIN-CONTAINING PROTEIN"/>
    <property type="match status" value="1"/>
</dbReference>
<dbReference type="OrthoDB" id="4159781at2759"/>
<dbReference type="EMBL" id="ML978128">
    <property type="protein sequence ID" value="KAF2097202.1"/>
    <property type="molecule type" value="Genomic_DNA"/>
</dbReference>
<feature type="region of interest" description="Disordered" evidence="1">
    <location>
        <begin position="56"/>
        <end position="75"/>
    </location>
</feature>
<gene>
    <name evidence="2" type="ORF">NA57DRAFT_77455</name>
</gene>
<organism evidence="2 3">
    <name type="scientific">Rhizodiscina lignyota</name>
    <dbReference type="NCBI Taxonomy" id="1504668"/>
    <lineage>
        <taxon>Eukaryota</taxon>
        <taxon>Fungi</taxon>
        <taxon>Dikarya</taxon>
        <taxon>Ascomycota</taxon>
        <taxon>Pezizomycotina</taxon>
        <taxon>Dothideomycetes</taxon>
        <taxon>Pleosporomycetidae</taxon>
        <taxon>Aulographales</taxon>
        <taxon>Rhizodiscinaceae</taxon>
        <taxon>Rhizodiscina</taxon>
    </lineage>
</organism>
<evidence type="ECO:0000313" key="2">
    <source>
        <dbReference type="EMBL" id="KAF2097202.1"/>
    </source>
</evidence>
<sequence length="500" mass="55674">MFQFINIHLASDAKPSDPQTRKRIRKQAMLASAKMARKRREKNPQFIFKLHTPVENAGEGSSSKQTMAIRPAASSSKTIEKSKYGDVLTLGVENPFPLLPWLYNDPGSGRRNPFVRYPIAMSLKTHAIIDTLFNDPSGGFCPFREFWYPASLTDPAAFHQTLSNICTNLAAQHPDDEETPKLSVIHHSLAIRSVSERLNDFQPNEAAGIITTVLSLAAHSNITANYPGFVSHMDAISRIAQLAGGIKAIPLAKQTRLLVFLVEVNGITRKDEYPRLPMPVDLIPSSDEFLPPGWSRKDPITLPDPLQSVIRAEDIELSQRLRDLYRLGAVLNFNFSARRMVWDETKISAACISPLLQGLLMLRPEAVDVEDPLSALREAVRIAALIALAPVRRGLGTFEVFSDALVGKLQDLLCQHLQPGNISEAVASRAPLIFWLLMTGAVQAVETEHALWFRQWIFECSGILDIRGWLSARSLLAEIFWIDEVHTPPGMVVWAEVRAI</sequence>
<keyword evidence="3" id="KW-1185">Reference proteome</keyword>
<dbReference type="PANTHER" id="PTHR37540">
    <property type="entry name" value="TRANSCRIPTION FACTOR (ACR-2), PUTATIVE-RELATED-RELATED"/>
    <property type="match status" value="1"/>
</dbReference>
<evidence type="ECO:0000313" key="3">
    <source>
        <dbReference type="Proteomes" id="UP000799772"/>
    </source>
</evidence>
<evidence type="ECO:0000256" key="1">
    <source>
        <dbReference type="SAM" id="MobiDB-lite"/>
    </source>
</evidence>